<reference evidence="1 2" key="1">
    <citation type="submission" date="2018-08" db="EMBL/GenBank/DDBJ databases">
        <title>Genome and evolution of the arbuscular mycorrhizal fungus Diversispora epigaea (formerly Glomus versiforme) and its bacterial endosymbionts.</title>
        <authorList>
            <person name="Sun X."/>
            <person name="Fei Z."/>
            <person name="Harrison M."/>
        </authorList>
    </citation>
    <scope>NUCLEOTIDE SEQUENCE [LARGE SCALE GENOMIC DNA]</scope>
    <source>
        <strain evidence="1 2">IT104</strain>
    </source>
</reference>
<keyword evidence="2" id="KW-1185">Reference proteome</keyword>
<proteinExistence type="predicted"/>
<dbReference type="EMBL" id="PQFF01000415">
    <property type="protein sequence ID" value="RHZ51619.1"/>
    <property type="molecule type" value="Genomic_DNA"/>
</dbReference>
<organism evidence="1 2">
    <name type="scientific">Diversispora epigaea</name>
    <dbReference type="NCBI Taxonomy" id="1348612"/>
    <lineage>
        <taxon>Eukaryota</taxon>
        <taxon>Fungi</taxon>
        <taxon>Fungi incertae sedis</taxon>
        <taxon>Mucoromycota</taxon>
        <taxon>Glomeromycotina</taxon>
        <taxon>Glomeromycetes</taxon>
        <taxon>Diversisporales</taxon>
        <taxon>Diversisporaceae</taxon>
        <taxon>Diversispora</taxon>
    </lineage>
</organism>
<protein>
    <submittedName>
        <fullName evidence="1">Uncharacterized protein</fullName>
    </submittedName>
</protein>
<gene>
    <name evidence="1" type="ORF">Glove_476g9</name>
</gene>
<dbReference type="Proteomes" id="UP000266861">
    <property type="component" value="Unassembled WGS sequence"/>
</dbReference>
<name>A0A397GMX7_9GLOM</name>
<evidence type="ECO:0000313" key="1">
    <source>
        <dbReference type="EMBL" id="RHZ51619.1"/>
    </source>
</evidence>
<evidence type="ECO:0000313" key="2">
    <source>
        <dbReference type="Proteomes" id="UP000266861"/>
    </source>
</evidence>
<sequence length="76" mass="8589">MSKDNNATIGIKQQRNYKLIQVATYGVVNGLNMINLEGNKWNSKNLKRLNNSNSNSGGSDERKVKGLIENKYDIKF</sequence>
<comment type="caution">
    <text evidence="1">The sequence shown here is derived from an EMBL/GenBank/DDBJ whole genome shotgun (WGS) entry which is preliminary data.</text>
</comment>
<dbReference type="AlphaFoldDB" id="A0A397GMX7"/>
<accession>A0A397GMX7</accession>